<keyword evidence="2" id="KW-1185">Reference proteome</keyword>
<comment type="caution">
    <text evidence="1">The sequence shown here is derived from an EMBL/GenBank/DDBJ whole genome shotgun (WGS) entry which is preliminary data.</text>
</comment>
<protein>
    <submittedName>
        <fullName evidence="1">Uncharacterized protein</fullName>
    </submittedName>
</protein>
<accession>A0A4U5PCC1</accession>
<sequence>MFHHIITLAIGSTNDVAGCVPLASGVSENKQTNLTTQIRRFSLVLPIGIHFLRLKRIQGIKTEQDPRASRSIRLRLSS</sequence>
<evidence type="ECO:0000313" key="1">
    <source>
        <dbReference type="EMBL" id="TKR94049.1"/>
    </source>
</evidence>
<name>A0A4U5PCC1_STECR</name>
<dbReference type="AlphaFoldDB" id="A0A4U5PCC1"/>
<proteinExistence type="predicted"/>
<reference evidence="1 2" key="1">
    <citation type="journal article" date="2015" name="Genome Biol.">
        <title>Comparative genomics of Steinernema reveals deeply conserved gene regulatory networks.</title>
        <authorList>
            <person name="Dillman A.R."/>
            <person name="Macchietto M."/>
            <person name="Porter C.F."/>
            <person name="Rogers A."/>
            <person name="Williams B."/>
            <person name="Antoshechkin I."/>
            <person name="Lee M.M."/>
            <person name="Goodwin Z."/>
            <person name="Lu X."/>
            <person name="Lewis E.E."/>
            <person name="Goodrich-Blair H."/>
            <person name="Stock S.P."/>
            <person name="Adams B.J."/>
            <person name="Sternberg P.W."/>
            <person name="Mortazavi A."/>
        </authorList>
    </citation>
    <scope>NUCLEOTIDE SEQUENCE [LARGE SCALE GENOMIC DNA]</scope>
    <source>
        <strain evidence="1 2">ALL</strain>
    </source>
</reference>
<dbReference type="EMBL" id="AZBU02000002">
    <property type="protein sequence ID" value="TKR94049.1"/>
    <property type="molecule type" value="Genomic_DNA"/>
</dbReference>
<dbReference type="Proteomes" id="UP000298663">
    <property type="component" value="Unassembled WGS sequence"/>
</dbReference>
<reference evidence="1 2" key="2">
    <citation type="journal article" date="2019" name="G3 (Bethesda)">
        <title>Hybrid Assembly of the Genome of the Entomopathogenic Nematode Steinernema carpocapsae Identifies the X-Chromosome.</title>
        <authorList>
            <person name="Serra L."/>
            <person name="Macchietto M."/>
            <person name="Macias-Munoz A."/>
            <person name="McGill C.J."/>
            <person name="Rodriguez I.M."/>
            <person name="Rodriguez B."/>
            <person name="Murad R."/>
            <person name="Mortazavi A."/>
        </authorList>
    </citation>
    <scope>NUCLEOTIDE SEQUENCE [LARGE SCALE GENOMIC DNA]</scope>
    <source>
        <strain evidence="1 2">ALL</strain>
    </source>
</reference>
<gene>
    <name evidence="1" type="ORF">L596_008392</name>
</gene>
<organism evidence="1 2">
    <name type="scientific">Steinernema carpocapsae</name>
    <name type="common">Entomopathogenic nematode</name>
    <dbReference type="NCBI Taxonomy" id="34508"/>
    <lineage>
        <taxon>Eukaryota</taxon>
        <taxon>Metazoa</taxon>
        <taxon>Ecdysozoa</taxon>
        <taxon>Nematoda</taxon>
        <taxon>Chromadorea</taxon>
        <taxon>Rhabditida</taxon>
        <taxon>Tylenchina</taxon>
        <taxon>Panagrolaimomorpha</taxon>
        <taxon>Strongyloidoidea</taxon>
        <taxon>Steinernematidae</taxon>
        <taxon>Steinernema</taxon>
    </lineage>
</organism>
<evidence type="ECO:0000313" key="2">
    <source>
        <dbReference type="Proteomes" id="UP000298663"/>
    </source>
</evidence>